<evidence type="ECO:0000259" key="9">
    <source>
        <dbReference type="PROSITE" id="PS50835"/>
    </source>
</evidence>
<dbReference type="InterPro" id="IPR036179">
    <property type="entry name" value="Ig-like_dom_sf"/>
</dbReference>
<dbReference type="InterPro" id="IPR007110">
    <property type="entry name" value="Ig-like_dom"/>
</dbReference>
<accession>A0A8T0B3E9</accession>
<proteinExistence type="predicted"/>
<comment type="caution">
    <text evidence="10">The sequence shown here is derived from an EMBL/GenBank/DDBJ whole genome shotgun (WGS) entry which is preliminary data.</text>
</comment>
<dbReference type="EMBL" id="JABFDY010000012">
    <property type="protein sequence ID" value="KAF7700231.1"/>
    <property type="molecule type" value="Genomic_DNA"/>
</dbReference>
<feature type="domain" description="Ig-like" evidence="9">
    <location>
        <begin position="245"/>
        <end position="335"/>
    </location>
</feature>
<dbReference type="PANTHER" id="PTHR46484:SF7">
    <property type="entry name" value="MYELIN-ASSOCIATED GLYCOPROTEIN-LIKE-RELATED"/>
    <property type="match status" value="1"/>
</dbReference>
<dbReference type="InterPro" id="IPR013162">
    <property type="entry name" value="CD80_C2-set"/>
</dbReference>
<dbReference type="Proteomes" id="UP000606274">
    <property type="component" value="Unassembled WGS sequence"/>
</dbReference>
<dbReference type="InterPro" id="IPR013106">
    <property type="entry name" value="Ig_V-set"/>
</dbReference>
<keyword evidence="3 7" id="KW-1133">Transmembrane helix</keyword>
<dbReference type="InterPro" id="IPR013783">
    <property type="entry name" value="Ig-like_fold"/>
</dbReference>
<evidence type="ECO:0000256" key="1">
    <source>
        <dbReference type="ARBA" id="ARBA00004167"/>
    </source>
</evidence>
<gene>
    <name evidence="10" type="ORF">HF521_003189</name>
</gene>
<feature type="region of interest" description="Disordered" evidence="6">
    <location>
        <begin position="1587"/>
        <end position="1626"/>
    </location>
</feature>
<dbReference type="Gene3D" id="2.60.40.10">
    <property type="entry name" value="Immunoglobulins"/>
    <property type="match status" value="14"/>
</dbReference>
<evidence type="ECO:0000256" key="8">
    <source>
        <dbReference type="SAM" id="SignalP"/>
    </source>
</evidence>
<dbReference type="Pfam" id="PF07686">
    <property type="entry name" value="V-set"/>
    <property type="match status" value="1"/>
</dbReference>
<keyword evidence="11" id="KW-1185">Reference proteome</keyword>
<dbReference type="Pfam" id="PF08205">
    <property type="entry name" value="C2-set_2"/>
    <property type="match status" value="1"/>
</dbReference>
<evidence type="ECO:0000313" key="10">
    <source>
        <dbReference type="EMBL" id="KAF7700231.1"/>
    </source>
</evidence>
<feature type="chain" id="PRO_5035792751" description="Ig-like domain-containing protein" evidence="8">
    <location>
        <begin position="22"/>
        <end position="1641"/>
    </location>
</feature>
<feature type="domain" description="Ig-like" evidence="9">
    <location>
        <begin position="1429"/>
        <end position="1520"/>
    </location>
</feature>
<evidence type="ECO:0000256" key="4">
    <source>
        <dbReference type="ARBA" id="ARBA00023136"/>
    </source>
</evidence>
<dbReference type="InterPro" id="IPR003599">
    <property type="entry name" value="Ig_sub"/>
</dbReference>
<feature type="domain" description="Ig-like" evidence="9">
    <location>
        <begin position="885"/>
        <end position="975"/>
    </location>
</feature>
<name>A0A8T0B3E9_SILME</name>
<keyword evidence="5" id="KW-1015">Disulfide bond</keyword>
<evidence type="ECO:0000256" key="3">
    <source>
        <dbReference type="ARBA" id="ARBA00022989"/>
    </source>
</evidence>
<protein>
    <recommendedName>
        <fullName evidence="9">Ig-like domain-containing protein</fullName>
    </recommendedName>
</protein>
<dbReference type="SMART" id="SM00409">
    <property type="entry name" value="IG"/>
    <property type="match status" value="9"/>
</dbReference>
<sequence>MKRLMLLDLILYGILFHNTWAWSVTMPHSIHGLQKSCLVIPCSFYYSSYPPTNPYRIVWYEYVDRGYPAVFDSWNPGSVIDRYKGRTSLYNPTYRGCSLLIKDLSLSHSRDRIYAWVDPENIGWRTYKFYDVSTIIYVRSSAEKPSVYISGGAKIGDRITIECTTYHTCPYEPPSLSLKGIEKHFEKDDTLLNRNIGDGKWEITLTREGIVQSETQTIECSVRHSGGLTASTTKIHTAQCTIDQPKIDDLNTGFLEGVQQDIVCSVTYRCSSYQPQILWNDGNLHGSITFISTQGIRHEAKSTLRFTAKANDNGKTITCKATFKGSSQRAQMTLRVKRSKGSLDWSFTMPSKITGIRGSCVVIPCNYKFKNSHRSGVDVKWYRFLNSAYSLVYGNPTQNIMDKFKGKTSLYPSSNDKNCSLKIQPLENNHNQERLFPWMDPNSIETYNINDFKDETIGIEVTEIVEKPQGELLGIAKVGESVTLSCSVIHTCPPSPPTISLNISRGSSPRLSNTPLNNGEWKITKEITWTVEENDNSVTCTVRYAGGQTSKTEISINPSCPIDEAQITPDSETEFLEDVEQKITCSVTYMCSKDRPYIIWSGESLPGSTFYITKQGKKHKATSTLKLTPKASDHGKTITCQADFKGNVQTVDITLRVQRSMGSLDWSFTMPSTISGVRGSCVVIPCNYEFKTLQHSRTNVKWYKLSTTDYSLVYDQLANNIITQFKGKTSLFGSPNDKNCSLKIQPLEMQHSKERLFPWMDPNSIESYHSKNFDHVTVSLEVTDIVEIPQANLLGITKVGESVTLSCSVIHTCPPTPPTLSLSITRGTSQFRHTPIHDGKWKVTREITWIVEENDKSVTCIVSYAGGQTSKTDTSINPICDFHNPVISPSQDEVMEGIVKIFTCTVQHTCQKDKPNIIWNYKDMPVSVKTNKVSSYIWNTVSSLKFRASRDDHGKTLTCTSQTSVGETSDHVTLKVKRGMFSLDWTYSMPSKITGLQSSCLVIPCSFEFTKEKQSNVEVKWYQYIKDTFPLVYGPDSENIVNIFFGKTRLLELPSESNCSLEIKQLNMHHNNKRLYPWMDPTPVEKFHKENYYDKSIELTIKEQADKPKLSIIGVARVGEQVTVSCSVLHTCPSNPPNLKVGKELDTDVTSHNPVQDGFWEMKRIHTFKIKEEEKTVQCKATFHGGQTSEAQIELNAQCTYTDITIDPEVGDVVEGVGNNFTCTVFHSCKNQPLKFAWNYKELPETLGTKKGSLLNWATFSNVFFIASLEDDGKKLTCTATFSGGEITTSIVLQVQRYVPKFVDPFENDTFHILEANVVPKISALTRSCVVIPCTFKTGDMLITRLRGLWYSSTGEYVYHTGKSNIMDNFKGRTRLLGMTDEENCTLEIDNVQSHDNGPFCFRAEKGNDKYSFNHSCVFIIMKATPDKPVISALPKEMEPGKRFTIHCSVTHTCSSHPPNITWNVRAAREVVKHVEKNAGKWETTSSITFIPTGYEEEENLICRVTFWKGKKQESSVFLSVKRFEGLGMGILGLYISLPLVLLLLLCAGIIICRRRVQTKTSDEATPERRRSFWTQISRRYNGTAGWLNSTMETRPPPRPPKPEKRGSIWSRFSRRSPAPSADQRVQYKVNNTRVSTSAGY</sequence>
<keyword evidence="8" id="KW-0732">Signal</keyword>
<evidence type="ECO:0000256" key="2">
    <source>
        <dbReference type="ARBA" id="ARBA00022692"/>
    </source>
</evidence>
<dbReference type="PROSITE" id="PS50835">
    <property type="entry name" value="IG_LIKE"/>
    <property type="match status" value="5"/>
</dbReference>
<dbReference type="GO" id="GO:0016020">
    <property type="term" value="C:membrane"/>
    <property type="evidence" value="ECO:0007669"/>
    <property type="project" value="UniProtKB-SubCell"/>
</dbReference>
<organism evidence="10 11">
    <name type="scientific">Silurus meridionalis</name>
    <name type="common">Southern catfish</name>
    <name type="synonym">Silurus soldatovi meridionalis</name>
    <dbReference type="NCBI Taxonomy" id="175797"/>
    <lineage>
        <taxon>Eukaryota</taxon>
        <taxon>Metazoa</taxon>
        <taxon>Chordata</taxon>
        <taxon>Craniata</taxon>
        <taxon>Vertebrata</taxon>
        <taxon>Euteleostomi</taxon>
        <taxon>Actinopterygii</taxon>
        <taxon>Neopterygii</taxon>
        <taxon>Teleostei</taxon>
        <taxon>Ostariophysi</taxon>
        <taxon>Siluriformes</taxon>
        <taxon>Siluridae</taxon>
        <taxon>Silurus</taxon>
    </lineage>
</organism>
<evidence type="ECO:0000256" key="7">
    <source>
        <dbReference type="SAM" id="Phobius"/>
    </source>
</evidence>
<feature type="domain" description="Ig-like" evidence="9">
    <location>
        <begin position="468"/>
        <end position="555"/>
    </location>
</feature>
<keyword evidence="4 7" id="KW-0472">Membrane</keyword>
<feature type="domain" description="Ig-like" evidence="9">
    <location>
        <begin position="558"/>
        <end position="654"/>
    </location>
</feature>
<evidence type="ECO:0000256" key="6">
    <source>
        <dbReference type="SAM" id="MobiDB-lite"/>
    </source>
</evidence>
<evidence type="ECO:0000256" key="5">
    <source>
        <dbReference type="ARBA" id="ARBA00023157"/>
    </source>
</evidence>
<feature type="signal peptide" evidence="8">
    <location>
        <begin position="1"/>
        <end position="21"/>
    </location>
</feature>
<reference evidence="10" key="1">
    <citation type="submission" date="2020-08" db="EMBL/GenBank/DDBJ databases">
        <title>Chromosome-level assembly of Southern catfish (Silurus meridionalis) provides insights into visual adaptation to the nocturnal and benthic lifestyles.</title>
        <authorList>
            <person name="Zhang Y."/>
            <person name="Wang D."/>
            <person name="Peng Z."/>
        </authorList>
    </citation>
    <scope>NUCLEOTIDE SEQUENCE</scope>
    <source>
        <strain evidence="10">SWU-2019-XX</strain>
        <tissue evidence="10">Muscle</tissue>
    </source>
</reference>
<dbReference type="SUPFAM" id="SSF48726">
    <property type="entry name" value="Immunoglobulin"/>
    <property type="match status" value="11"/>
</dbReference>
<keyword evidence="2 7" id="KW-0812">Transmembrane</keyword>
<evidence type="ECO:0000313" key="11">
    <source>
        <dbReference type="Proteomes" id="UP000606274"/>
    </source>
</evidence>
<comment type="subcellular location">
    <subcellularLocation>
        <location evidence="1">Membrane</location>
        <topology evidence="1">Single-pass membrane protein</topology>
    </subcellularLocation>
</comment>
<dbReference type="PANTHER" id="PTHR46484">
    <property type="entry name" value="SI:CH211-171H4.5-RELATED"/>
    <property type="match status" value="1"/>
</dbReference>
<feature type="transmembrane region" description="Helical" evidence="7">
    <location>
        <begin position="1527"/>
        <end position="1552"/>
    </location>
</feature>